<feature type="transmembrane region" description="Helical" evidence="1">
    <location>
        <begin position="48"/>
        <end position="69"/>
    </location>
</feature>
<keyword evidence="1" id="KW-0812">Transmembrane</keyword>
<feature type="transmembrane region" description="Helical" evidence="1">
    <location>
        <begin position="9"/>
        <end position="28"/>
    </location>
</feature>
<sequence>MFSRANTTIWLRIVVSIVFFMHSVPGMFNGGITEFGKNYLDTIGFAPMGLIMAWIIKLIHVFGIISLLLNRWLWISIPLNIVILIAGIGMVHLQNGWYVVGGGSNGIEFNVLLIAVLVQILWNASKAKSLQ</sequence>
<evidence type="ECO:0000313" key="3">
    <source>
        <dbReference type="Proteomes" id="UP001165460"/>
    </source>
</evidence>
<keyword evidence="3" id="KW-1185">Reference proteome</keyword>
<accession>A0ABS9ZYW7</accession>
<evidence type="ECO:0000313" key="2">
    <source>
        <dbReference type="EMBL" id="MCJ0743482.1"/>
    </source>
</evidence>
<dbReference type="RefSeq" id="WP_243362676.1">
    <property type="nucleotide sequence ID" value="NZ_JALGBH010000002.1"/>
</dbReference>
<evidence type="ECO:0008006" key="4">
    <source>
        <dbReference type="Google" id="ProtNLM"/>
    </source>
</evidence>
<keyword evidence="1" id="KW-1133">Transmembrane helix</keyword>
<reference evidence="2" key="1">
    <citation type="submission" date="2022-03" db="EMBL/GenBank/DDBJ databases">
        <authorList>
            <person name="Woo C.Y."/>
        </authorList>
    </citation>
    <scope>NUCLEOTIDE SEQUENCE</scope>
    <source>
        <strain evidence="2">CYS-01</strain>
    </source>
</reference>
<name>A0ABS9ZYW7_9SPHI</name>
<comment type="caution">
    <text evidence="2">The sequence shown here is derived from an EMBL/GenBank/DDBJ whole genome shotgun (WGS) entry which is preliminary data.</text>
</comment>
<keyword evidence="1" id="KW-0472">Membrane</keyword>
<protein>
    <recommendedName>
        <fullName evidence="4">DoxX family protein</fullName>
    </recommendedName>
</protein>
<feature type="transmembrane region" description="Helical" evidence="1">
    <location>
        <begin position="106"/>
        <end position="124"/>
    </location>
</feature>
<organism evidence="2 3">
    <name type="scientific">Pedobacter montanisoli</name>
    <dbReference type="NCBI Taxonomy" id="2923277"/>
    <lineage>
        <taxon>Bacteria</taxon>
        <taxon>Pseudomonadati</taxon>
        <taxon>Bacteroidota</taxon>
        <taxon>Sphingobacteriia</taxon>
        <taxon>Sphingobacteriales</taxon>
        <taxon>Sphingobacteriaceae</taxon>
        <taxon>Pedobacter</taxon>
    </lineage>
</organism>
<evidence type="ECO:0000256" key="1">
    <source>
        <dbReference type="SAM" id="Phobius"/>
    </source>
</evidence>
<proteinExistence type="predicted"/>
<dbReference type="EMBL" id="JALGBH010000002">
    <property type="protein sequence ID" value="MCJ0743482.1"/>
    <property type="molecule type" value="Genomic_DNA"/>
</dbReference>
<gene>
    <name evidence="2" type="ORF">MMF97_12225</name>
</gene>
<dbReference type="Proteomes" id="UP001165460">
    <property type="component" value="Unassembled WGS sequence"/>
</dbReference>